<sequence length="105" mass="12264">MDRTQQQQQLFALIGAMNEALDKQRWRRLPALHQQLMRLFHAYEASETSATELRAVKEQLHAAFAALIERRTRRAELLKARMDKHQQHREGVLAYSVVNLISEKA</sequence>
<organism evidence="1 2">
    <name type="scientific">Citrobacter amalonaticus</name>
    <dbReference type="NCBI Taxonomy" id="35703"/>
    <lineage>
        <taxon>Bacteria</taxon>
        <taxon>Pseudomonadati</taxon>
        <taxon>Pseudomonadota</taxon>
        <taxon>Gammaproteobacteria</taxon>
        <taxon>Enterobacterales</taxon>
        <taxon>Enterobacteriaceae</taxon>
        <taxon>Citrobacter</taxon>
    </lineage>
</organism>
<dbReference type="Proteomes" id="UP000237003">
    <property type="component" value="Unassembled WGS sequence"/>
</dbReference>
<dbReference type="OrthoDB" id="6614653at2"/>
<name>A0A2S4RRK3_CITAM</name>
<reference evidence="1 2" key="1">
    <citation type="submission" date="2018-01" db="EMBL/GenBank/DDBJ databases">
        <title>Complete genome sequences of 14 Citrobacter spp. isolated from plant in Canada.</title>
        <authorList>
            <person name="Bhandare S.G."/>
            <person name="Colavecchio A."/>
            <person name="Jeukens J."/>
            <person name="Emond-Rheault J.-G."/>
            <person name="Freschi L."/>
            <person name="Hamel J."/>
            <person name="Kukavica-Ibrulj I."/>
            <person name="Levesque R."/>
            <person name="Goodridge L."/>
        </authorList>
    </citation>
    <scope>NUCLEOTIDE SEQUENCE [LARGE SCALE GENOMIC DNA]</scope>
    <source>
        <strain evidence="1 2">S1285</strain>
    </source>
</reference>
<evidence type="ECO:0000313" key="2">
    <source>
        <dbReference type="Proteomes" id="UP000237003"/>
    </source>
</evidence>
<dbReference type="RefSeq" id="WP_103776856.1">
    <property type="nucleotide sequence ID" value="NZ_PQLX01000012.1"/>
</dbReference>
<keyword evidence="1" id="KW-0969">Cilium</keyword>
<keyword evidence="1" id="KW-0966">Cell projection</keyword>
<dbReference type="AlphaFoldDB" id="A0A2S4RRK3"/>
<comment type="caution">
    <text evidence="1">The sequence shown here is derived from an EMBL/GenBank/DDBJ whole genome shotgun (WGS) entry which is preliminary data.</text>
</comment>
<evidence type="ECO:0000313" key="1">
    <source>
        <dbReference type="EMBL" id="POU61365.1"/>
    </source>
</evidence>
<proteinExistence type="predicted"/>
<gene>
    <name evidence="1" type="ORF">C3430_23855</name>
</gene>
<protein>
    <submittedName>
        <fullName evidence="1">Flagellar protein FliT</fullName>
    </submittedName>
</protein>
<accession>A0A2S4RRK3</accession>
<keyword evidence="1" id="KW-0282">Flagellum</keyword>
<dbReference type="EMBL" id="PQLX01000012">
    <property type="protein sequence ID" value="POU61365.1"/>
    <property type="molecule type" value="Genomic_DNA"/>
</dbReference>